<organism evidence="2 3">
    <name type="scientific">Methylobacterium symbioticum</name>
    <dbReference type="NCBI Taxonomy" id="2584084"/>
    <lineage>
        <taxon>Bacteria</taxon>
        <taxon>Pseudomonadati</taxon>
        <taxon>Pseudomonadota</taxon>
        <taxon>Alphaproteobacteria</taxon>
        <taxon>Hyphomicrobiales</taxon>
        <taxon>Methylobacteriaceae</taxon>
        <taxon>Methylobacterium</taxon>
    </lineage>
</organism>
<gene>
    <name evidence="2" type="ORF">MET9862_03541</name>
</gene>
<sequence>MAEYNEAADVAEHQKSVNLVMEYVQYLGHPTTGYKLGLDIGGGMGGHAPWLLSITEKLYVADVIPFSAALNGCLPAEFKKKCDRYSINADLKNIEFHQVDGRKLIYRDGLFDFVFSMNAFEHIPEPRRAFNEIIRVTKPGALVVIQFDPTWYSAYGSHLWGFEVEPWCHLLLSDQEMEDEIKRRGGTDQDVFNFRNDMNQIPFSTFRDMFEKPSPDFFRVSNFSYWSKDVESDPYASHPNFQKCLEKGYAADDLLARGVQFIGVRA</sequence>
<dbReference type="Gene3D" id="3.40.50.150">
    <property type="entry name" value="Vaccinia Virus protein VP39"/>
    <property type="match status" value="1"/>
</dbReference>
<dbReference type="EMBL" id="CABFPH010000054">
    <property type="protein sequence ID" value="VUD72934.1"/>
    <property type="molecule type" value="Genomic_DNA"/>
</dbReference>
<dbReference type="CDD" id="cd02440">
    <property type="entry name" value="AdoMet_MTases"/>
    <property type="match status" value="1"/>
</dbReference>
<keyword evidence="2" id="KW-0808">Transferase</keyword>
<dbReference type="GO" id="GO:0032259">
    <property type="term" value="P:methylation"/>
    <property type="evidence" value="ECO:0007669"/>
    <property type="project" value="UniProtKB-KW"/>
</dbReference>
<dbReference type="InterPro" id="IPR013216">
    <property type="entry name" value="Methyltransf_11"/>
</dbReference>
<evidence type="ECO:0000259" key="1">
    <source>
        <dbReference type="Pfam" id="PF08241"/>
    </source>
</evidence>
<evidence type="ECO:0000313" key="3">
    <source>
        <dbReference type="Proteomes" id="UP000410984"/>
    </source>
</evidence>
<feature type="domain" description="Methyltransferase type 11" evidence="1">
    <location>
        <begin position="38"/>
        <end position="145"/>
    </location>
</feature>
<dbReference type="Pfam" id="PF08241">
    <property type="entry name" value="Methyltransf_11"/>
    <property type="match status" value="1"/>
</dbReference>
<name>A0A509EH11_9HYPH</name>
<dbReference type="EC" id="2.1.1.-" evidence="2"/>
<keyword evidence="2" id="KW-0489">Methyltransferase</keyword>
<dbReference type="InterPro" id="IPR029063">
    <property type="entry name" value="SAM-dependent_MTases_sf"/>
</dbReference>
<accession>A0A509EH11</accession>
<dbReference type="SUPFAM" id="SSF53335">
    <property type="entry name" value="S-adenosyl-L-methionine-dependent methyltransferases"/>
    <property type="match status" value="1"/>
</dbReference>
<reference evidence="2 3" key="1">
    <citation type="submission" date="2019-06" db="EMBL/GenBank/DDBJ databases">
        <authorList>
            <person name="Rodrigo-Torres L."/>
            <person name="Arahal R. D."/>
            <person name="Lucena T."/>
        </authorList>
    </citation>
    <scope>NUCLEOTIDE SEQUENCE [LARGE SCALE GENOMIC DNA]</scope>
    <source>
        <strain evidence="2 3">SB0023/3</strain>
    </source>
</reference>
<protein>
    <submittedName>
        <fullName evidence="2">Putative methyltransferase</fullName>
        <ecNumber evidence="2">2.1.1.-</ecNumber>
    </submittedName>
</protein>
<dbReference type="GO" id="GO:0008757">
    <property type="term" value="F:S-adenosylmethionine-dependent methyltransferase activity"/>
    <property type="evidence" value="ECO:0007669"/>
    <property type="project" value="InterPro"/>
</dbReference>
<dbReference type="Proteomes" id="UP000410984">
    <property type="component" value="Unassembled WGS sequence"/>
</dbReference>
<dbReference type="AlphaFoldDB" id="A0A509EH11"/>
<dbReference type="RefSeq" id="WP_185156908.1">
    <property type="nucleotide sequence ID" value="NZ_CABFPH010000054.1"/>
</dbReference>
<keyword evidence="3" id="KW-1185">Reference proteome</keyword>
<evidence type="ECO:0000313" key="2">
    <source>
        <dbReference type="EMBL" id="VUD72934.1"/>
    </source>
</evidence>
<proteinExistence type="predicted"/>